<dbReference type="InterPro" id="IPR042098">
    <property type="entry name" value="TauD-like_sf"/>
</dbReference>
<comment type="caution">
    <text evidence="5">The sequence shown here is derived from an EMBL/GenBank/DDBJ whole genome shotgun (WGS) entry which is preliminary data.</text>
</comment>
<dbReference type="SUPFAM" id="SSF51197">
    <property type="entry name" value="Clavaminate synthase-like"/>
    <property type="match status" value="1"/>
</dbReference>
<dbReference type="Pfam" id="PF02668">
    <property type="entry name" value="TauD"/>
    <property type="match status" value="1"/>
</dbReference>
<evidence type="ECO:0000259" key="4">
    <source>
        <dbReference type="Pfam" id="PF02668"/>
    </source>
</evidence>
<dbReference type="RefSeq" id="WP_171626375.1">
    <property type="nucleotide sequence ID" value="NZ_JABBPG010000004.1"/>
</dbReference>
<keyword evidence="6" id="KW-1185">Reference proteome</keyword>
<dbReference type="GO" id="GO:0017000">
    <property type="term" value="P:antibiotic biosynthetic process"/>
    <property type="evidence" value="ECO:0007669"/>
    <property type="project" value="UniProtKB-KW"/>
</dbReference>
<evidence type="ECO:0000313" key="6">
    <source>
        <dbReference type="Proteomes" id="UP000586305"/>
    </source>
</evidence>
<dbReference type="GO" id="GO:0016706">
    <property type="term" value="F:2-oxoglutarate-dependent dioxygenase activity"/>
    <property type="evidence" value="ECO:0007669"/>
    <property type="project" value="UniProtKB-ARBA"/>
</dbReference>
<organism evidence="5 6">
    <name type="scientific">Pseudoalteromonas caenipelagi</name>
    <dbReference type="NCBI Taxonomy" id="2726988"/>
    <lineage>
        <taxon>Bacteria</taxon>
        <taxon>Pseudomonadati</taxon>
        <taxon>Pseudomonadota</taxon>
        <taxon>Gammaproteobacteria</taxon>
        <taxon>Alteromonadales</taxon>
        <taxon>Pseudoalteromonadaceae</taxon>
        <taxon>Pseudoalteromonas</taxon>
    </lineage>
</organism>
<sequence>MENSGYTNLESVSVESLESIGGMKLLLNVDMGGKKLSQWCQDNAEQVQRLVSENGALLLRGLKVNSSKQFGELLETLFGGPLLEYVYRSTPRTSLKGNVYTATEYSSAEVIPQHNENAYSQSWPNRIGFLCMLPSQTGGATPISDSRYIYQNLPIEIRQKMEEKGIMYVRNYSNVDLPWTEVFQTEDRAEVERYCAQNQLQCEWLDGDRLRTKQVNPAVAFHPQTGEKLWFNQAHLFHVSSLDDEVRKTMVETFGEEYLPRNCFYGDGSPIDERDLELIRELYRESTVRFDWQKHDVMLLDNMLFTHGRESFTGPRKILTGMAHPNSPVAQLDNEKVA</sequence>
<dbReference type="EMBL" id="JABBPG010000004">
    <property type="protein sequence ID" value="NOU51315.1"/>
    <property type="molecule type" value="Genomic_DNA"/>
</dbReference>
<evidence type="ECO:0000256" key="3">
    <source>
        <dbReference type="ARBA" id="ARBA00023194"/>
    </source>
</evidence>
<keyword evidence="5" id="KW-0223">Dioxygenase</keyword>
<dbReference type="Gene3D" id="3.60.130.10">
    <property type="entry name" value="Clavaminate synthase-like"/>
    <property type="match status" value="1"/>
</dbReference>
<evidence type="ECO:0000256" key="1">
    <source>
        <dbReference type="ARBA" id="ARBA00001954"/>
    </source>
</evidence>
<dbReference type="InterPro" id="IPR050411">
    <property type="entry name" value="AlphaKG_dependent_hydroxylases"/>
</dbReference>
<reference evidence="5 6" key="1">
    <citation type="submission" date="2020-04" db="EMBL/GenBank/DDBJ databases">
        <title>Pseudoalteromonas caenipelagi sp. nov., isolated from a tidal flat.</title>
        <authorList>
            <person name="Park S."/>
            <person name="Yoon J.-H."/>
        </authorList>
    </citation>
    <scope>NUCLEOTIDE SEQUENCE [LARGE SCALE GENOMIC DNA]</scope>
    <source>
        <strain evidence="5 6">JBTF-M23</strain>
    </source>
</reference>
<protein>
    <submittedName>
        <fullName evidence="5">TauD/TfdA family dioxygenase</fullName>
    </submittedName>
</protein>
<dbReference type="PANTHER" id="PTHR10696:SF56">
    <property type="entry name" value="TAUD_TFDA-LIKE DOMAIN-CONTAINING PROTEIN"/>
    <property type="match status" value="1"/>
</dbReference>
<proteinExistence type="predicted"/>
<keyword evidence="3" id="KW-0045">Antibiotic biosynthesis</keyword>
<dbReference type="PANTHER" id="PTHR10696">
    <property type="entry name" value="GAMMA-BUTYROBETAINE HYDROXYLASE-RELATED"/>
    <property type="match status" value="1"/>
</dbReference>
<keyword evidence="2" id="KW-0560">Oxidoreductase</keyword>
<comment type="cofactor">
    <cofactor evidence="1">
        <name>Fe(2+)</name>
        <dbReference type="ChEBI" id="CHEBI:29033"/>
    </cofactor>
</comment>
<dbReference type="AlphaFoldDB" id="A0A849VDW6"/>
<name>A0A849VDW6_9GAMM</name>
<evidence type="ECO:0000313" key="5">
    <source>
        <dbReference type="EMBL" id="NOU51315.1"/>
    </source>
</evidence>
<accession>A0A849VDW6</accession>
<dbReference type="Proteomes" id="UP000586305">
    <property type="component" value="Unassembled WGS sequence"/>
</dbReference>
<feature type="domain" description="TauD/TfdA-like" evidence="4">
    <location>
        <begin position="35"/>
        <end position="321"/>
    </location>
</feature>
<gene>
    <name evidence="5" type="ORF">HG263_12330</name>
</gene>
<dbReference type="InterPro" id="IPR003819">
    <property type="entry name" value="TauD/TfdA-like"/>
</dbReference>
<evidence type="ECO:0000256" key="2">
    <source>
        <dbReference type="ARBA" id="ARBA00023002"/>
    </source>
</evidence>